<dbReference type="EMBL" id="KV700096">
    <property type="protein sequence ID" value="OCF54035.1"/>
    <property type="molecule type" value="Genomic_DNA"/>
</dbReference>
<organism evidence="2 3">
    <name type="scientific">Kwoniella mangroviensis CBS 10435</name>
    <dbReference type="NCBI Taxonomy" id="1331196"/>
    <lineage>
        <taxon>Eukaryota</taxon>
        <taxon>Fungi</taxon>
        <taxon>Dikarya</taxon>
        <taxon>Basidiomycota</taxon>
        <taxon>Agaricomycotina</taxon>
        <taxon>Tremellomycetes</taxon>
        <taxon>Tremellales</taxon>
        <taxon>Cryptococcaceae</taxon>
        <taxon>Kwoniella</taxon>
    </lineage>
</organism>
<dbReference type="OrthoDB" id="10591519at2759"/>
<name>A0A1B9IER8_9TREE</name>
<evidence type="ECO:0000313" key="2">
    <source>
        <dbReference type="EMBL" id="OCF54035.1"/>
    </source>
</evidence>
<reference evidence="2 3" key="1">
    <citation type="submission" date="2013-07" db="EMBL/GenBank/DDBJ databases">
        <title>The Genome Sequence of Kwoniella mangroviensis CBS10435.</title>
        <authorList>
            <consortium name="The Broad Institute Genome Sequencing Platform"/>
            <person name="Cuomo C."/>
            <person name="Litvintseva A."/>
            <person name="Chen Y."/>
            <person name="Heitman J."/>
            <person name="Sun S."/>
            <person name="Springer D."/>
            <person name="Dromer F."/>
            <person name="Young S.K."/>
            <person name="Zeng Q."/>
            <person name="Gargeya S."/>
            <person name="Fitzgerald M."/>
            <person name="Abouelleil A."/>
            <person name="Alvarado L."/>
            <person name="Berlin A.M."/>
            <person name="Chapman S.B."/>
            <person name="Dewar J."/>
            <person name="Goldberg J."/>
            <person name="Griggs A."/>
            <person name="Gujja S."/>
            <person name="Hansen M."/>
            <person name="Howarth C."/>
            <person name="Imamovic A."/>
            <person name="Larimer J."/>
            <person name="McCowan C."/>
            <person name="Murphy C."/>
            <person name="Pearson M."/>
            <person name="Priest M."/>
            <person name="Roberts A."/>
            <person name="Saif S."/>
            <person name="Shea T."/>
            <person name="Sykes S."/>
            <person name="Wortman J."/>
            <person name="Nusbaum C."/>
            <person name="Birren B."/>
        </authorList>
    </citation>
    <scope>NUCLEOTIDE SEQUENCE [LARGE SCALE GENOMIC DNA]</scope>
    <source>
        <strain evidence="2 3">CBS 10435</strain>
    </source>
</reference>
<feature type="compositionally biased region" description="Basic and acidic residues" evidence="1">
    <location>
        <begin position="142"/>
        <end position="170"/>
    </location>
</feature>
<evidence type="ECO:0000313" key="3">
    <source>
        <dbReference type="Proteomes" id="UP000092583"/>
    </source>
</evidence>
<protein>
    <submittedName>
        <fullName evidence="2">Uncharacterized protein</fullName>
    </submittedName>
</protein>
<dbReference type="Proteomes" id="UP000092583">
    <property type="component" value="Unassembled WGS sequence"/>
</dbReference>
<feature type="region of interest" description="Disordered" evidence="1">
    <location>
        <begin position="136"/>
        <end position="184"/>
    </location>
</feature>
<accession>A0A1B9IER8</accession>
<sequence length="184" mass="21195">MSSSAKSTKTLLSDIDSLIDWEFQNPSEAYKAYNALWNINRSLFPENKASRSANSTIGTWDDSDLSERFKSDLETLESTMSQLKPNIQRSDPWRTRLISTVLSKGLIQMDKKVRKENGKNAKLWKEICKDPRVQRTLSECESEGRKTKDAYSDYDSHEDSGYHTERRTSRSDSGSEGWYSDDSW</sequence>
<gene>
    <name evidence="2" type="ORF">L486_08475</name>
</gene>
<reference evidence="3" key="2">
    <citation type="submission" date="2013-12" db="EMBL/GenBank/DDBJ databases">
        <title>Evolution of pathogenesis and genome organization in the Tremellales.</title>
        <authorList>
            <person name="Cuomo C."/>
            <person name="Litvintseva A."/>
            <person name="Heitman J."/>
            <person name="Chen Y."/>
            <person name="Sun S."/>
            <person name="Springer D."/>
            <person name="Dromer F."/>
            <person name="Young S."/>
            <person name="Zeng Q."/>
            <person name="Chapman S."/>
            <person name="Gujja S."/>
            <person name="Saif S."/>
            <person name="Birren B."/>
        </authorList>
    </citation>
    <scope>NUCLEOTIDE SEQUENCE [LARGE SCALE GENOMIC DNA]</scope>
    <source>
        <strain evidence="3">CBS 10435</strain>
    </source>
</reference>
<dbReference type="AlphaFoldDB" id="A0A1B9IER8"/>
<evidence type="ECO:0000256" key="1">
    <source>
        <dbReference type="SAM" id="MobiDB-lite"/>
    </source>
</evidence>
<proteinExistence type="predicted"/>
<keyword evidence="3" id="KW-1185">Reference proteome</keyword>